<gene>
    <name evidence="1" type="ORF">FGO68_gene12250</name>
</gene>
<dbReference type="AlphaFoldDB" id="A0A8J8SYH8"/>
<organism evidence="1 2">
    <name type="scientific">Halteria grandinella</name>
    <dbReference type="NCBI Taxonomy" id="5974"/>
    <lineage>
        <taxon>Eukaryota</taxon>
        <taxon>Sar</taxon>
        <taxon>Alveolata</taxon>
        <taxon>Ciliophora</taxon>
        <taxon>Intramacronucleata</taxon>
        <taxon>Spirotrichea</taxon>
        <taxon>Stichotrichia</taxon>
        <taxon>Sporadotrichida</taxon>
        <taxon>Halteriidae</taxon>
        <taxon>Halteria</taxon>
    </lineage>
</organism>
<dbReference type="OrthoDB" id="288940at2759"/>
<comment type="caution">
    <text evidence="1">The sequence shown here is derived from an EMBL/GenBank/DDBJ whole genome shotgun (WGS) entry which is preliminary data.</text>
</comment>
<evidence type="ECO:0000313" key="1">
    <source>
        <dbReference type="EMBL" id="TNV74991.1"/>
    </source>
</evidence>
<protein>
    <submittedName>
        <fullName evidence="1">Uncharacterized protein</fullName>
    </submittedName>
</protein>
<accession>A0A8J8SYH8</accession>
<keyword evidence="2" id="KW-1185">Reference proteome</keyword>
<reference evidence="1" key="1">
    <citation type="submission" date="2019-06" db="EMBL/GenBank/DDBJ databases">
        <authorList>
            <person name="Zheng W."/>
        </authorList>
    </citation>
    <scope>NUCLEOTIDE SEQUENCE</scope>
    <source>
        <strain evidence="1">QDHG01</strain>
    </source>
</reference>
<evidence type="ECO:0000313" key="2">
    <source>
        <dbReference type="Proteomes" id="UP000785679"/>
    </source>
</evidence>
<proteinExistence type="predicted"/>
<name>A0A8J8SYH8_HALGN</name>
<sequence length="247" mass="29110">MNSLKYSYKQKKYQKIKQKAAKNKFQNIINKENQFSINLMYYLNYFQCIRDSERVNQYGIREGSLLNIELIEGFNFPAQNVQVIFQLEDQKQEIKQFNGPSPKWNAHLSLYLLSNQVKYKQDSKNYNYFSTLSITPINHNYLEQSLYNYPNQLISRKLKIDTSYLIRVGEKLKLPYTSNNSGCLVKRNFSVNKLNRGMNPSKLLKMIQSTMRGTQQSFMNHFPPISNRLRIVKKICKSIDNLSILLS</sequence>
<dbReference type="Proteomes" id="UP000785679">
    <property type="component" value="Unassembled WGS sequence"/>
</dbReference>
<dbReference type="EMBL" id="RRYP01016532">
    <property type="protein sequence ID" value="TNV74991.1"/>
    <property type="molecule type" value="Genomic_DNA"/>
</dbReference>